<dbReference type="GO" id="GO:0007094">
    <property type="term" value="P:mitotic spindle assembly checkpoint signaling"/>
    <property type="evidence" value="ECO:0007669"/>
    <property type="project" value="InterPro"/>
</dbReference>
<feature type="region of interest" description="Disordered" evidence="8">
    <location>
        <begin position="1"/>
        <end position="23"/>
    </location>
</feature>
<dbReference type="STRING" id="568069.A0A1J1IIT4"/>
<keyword evidence="4" id="KW-0995">Kinetochore</keyword>
<evidence type="ECO:0000313" key="12">
    <source>
        <dbReference type="Proteomes" id="UP000183832"/>
    </source>
</evidence>
<dbReference type="InterPro" id="IPR011009">
    <property type="entry name" value="Kinase-like_dom_sf"/>
</dbReference>
<dbReference type="InterPro" id="IPR000719">
    <property type="entry name" value="Prot_kinase_dom"/>
</dbReference>
<evidence type="ECO:0000256" key="1">
    <source>
        <dbReference type="ARBA" id="ARBA00004629"/>
    </source>
</evidence>
<dbReference type="GO" id="GO:0005524">
    <property type="term" value="F:ATP binding"/>
    <property type="evidence" value="ECO:0007669"/>
    <property type="project" value="UniProtKB-UniRule"/>
</dbReference>
<dbReference type="SUPFAM" id="SSF56112">
    <property type="entry name" value="Protein kinase-like (PK-like)"/>
    <property type="match status" value="1"/>
</dbReference>
<dbReference type="GO" id="GO:0004672">
    <property type="term" value="F:protein kinase activity"/>
    <property type="evidence" value="ECO:0007669"/>
    <property type="project" value="InterPro"/>
</dbReference>
<dbReference type="Pfam" id="PF08311">
    <property type="entry name" value="Mad3_BUB1_I"/>
    <property type="match status" value="1"/>
</dbReference>
<dbReference type="AlphaFoldDB" id="A0A1J1IIT4"/>
<dbReference type="PROSITE" id="PS51489">
    <property type="entry name" value="BUB1_N"/>
    <property type="match status" value="1"/>
</dbReference>
<dbReference type="PROSITE" id="PS00108">
    <property type="entry name" value="PROTEIN_KINASE_ST"/>
    <property type="match status" value="1"/>
</dbReference>
<reference evidence="11 12" key="1">
    <citation type="submission" date="2015-04" db="EMBL/GenBank/DDBJ databases">
        <authorList>
            <person name="Syromyatnikov M.Y."/>
            <person name="Popov V.N."/>
        </authorList>
    </citation>
    <scope>NUCLEOTIDE SEQUENCE [LARGE SCALE GENOMIC DNA]</scope>
</reference>
<keyword evidence="6" id="KW-0137">Centromere</keyword>
<dbReference type="SMART" id="SM00220">
    <property type="entry name" value="S_TKc"/>
    <property type="match status" value="1"/>
</dbReference>
<dbReference type="PROSITE" id="PS50011">
    <property type="entry name" value="PROTEIN_KINASE_DOM"/>
    <property type="match status" value="1"/>
</dbReference>
<accession>A0A1J1IIT4</accession>
<feature type="domain" description="BUB1 N-terminal" evidence="10">
    <location>
        <begin position="28"/>
        <end position="184"/>
    </location>
</feature>
<keyword evidence="2" id="KW-0158">Chromosome</keyword>
<evidence type="ECO:0000256" key="2">
    <source>
        <dbReference type="ARBA" id="ARBA00022454"/>
    </source>
</evidence>
<evidence type="ECO:0000259" key="10">
    <source>
        <dbReference type="PROSITE" id="PS51489"/>
    </source>
</evidence>
<gene>
    <name evidence="11" type="primary">threonine-protein kinase BUB1</name>
    <name evidence="11" type="ORF">CLUMA_CG012058</name>
</gene>
<evidence type="ECO:0000256" key="5">
    <source>
        <dbReference type="ARBA" id="ARBA00022840"/>
    </source>
</evidence>
<dbReference type="GO" id="GO:0051754">
    <property type="term" value="P:meiotic sister chromatid cohesion, centromeric"/>
    <property type="evidence" value="ECO:0007669"/>
    <property type="project" value="TreeGrafter"/>
</dbReference>
<dbReference type="Proteomes" id="UP000183832">
    <property type="component" value="Unassembled WGS sequence"/>
</dbReference>
<name>A0A1J1IIT4_9DIPT</name>
<dbReference type="PANTHER" id="PTHR14030:SF4">
    <property type="entry name" value="BUB1 KINASE, ISOFORM A-RELATED"/>
    <property type="match status" value="1"/>
</dbReference>
<feature type="binding site" evidence="7">
    <location>
        <position position="1015"/>
    </location>
    <ligand>
        <name>ATP</name>
        <dbReference type="ChEBI" id="CHEBI:30616"/>
    </ligand>
</feature>
<dbReference type="GO" id="GO:0000776">
    <property type="term" value="C:kinetochore"/>
    <property type="evidence" value="ECO:0007669"/>
    <property type="project" value="UniProtKB-KW"/>
</dbReference>
<dbReference type="PROSITE" id="PS00107">
    <property type="entry name" value="PROTEIN_KINASE_ATP"/>
    <property type="match status" value="1"/>
</dbReference>
<dbReference type="Gene3D" id="1.10.510.10">
    <property type="entry name" value="Transferase(Phosphotransferase) domain 1"/>
    <property type="match status" value="1"/>
</dbReference>
<comment type="subcellular location">
    <subcellularLocation>
        <location evidence="1">Chromosome</location>
        <location evidence="1">Centromere</location>
        <location evidence="1">Kinetochore</location>
    </subcellularLocation>
</comment>
<organism evidence="11 12">
    <name type="scientific">Clunio marinus</name>
    <dbReference type="NCBI Taxonomy" id="568069"/>
    <lineage>
        <taxon>Eukaryota</taxon>
        <taxon>Metazoa</taxon>
        <taxon>Ecdysozoa</taxon>
        <taxon>Arthropoda</taxon>
        <taxon>Hexapoda</taxon>
        <taxon>Insecta</taxon>
        <taxon>Pterygota</taxon>
        <taxon>Neoptera</taxon>
        <taxon>Endopterygota</taxon>
        <taxon>Diptera</taxon>
        <taxon>Nematocera</taxon>
        <taxon>Chironomoidea</taxon>
        <taxon>Chironomidae</taxon>
        <taxon>Clunio</taxon>
    </lineage>
</organism>
<keyword evidence="12" id="KW-1185">Reference proteome</keyword>
<evidence type="ECO:0000259" key="9">
    <source>
        <dbReference type="PROSITE" id="PS50011"/>
    </source>
</evidence>
<dbReference type="InterPro" id="IPR013212">
    <property type="entry name" value="Mad3/Bub1_I"/>
</dbReference>
<dbReference type="SMART" id="SM00777">
    <property type="entry name" value="Mad3_BUB1_I"/>
    <property type="match status" value="1"/>
</dbReference>
<dbReference type="InterPro" id="IPR008271">
    <property type="entry name" value="Ser/Thr_kinase_AS"/>
</dbReference>
<dbReference type="GO" id="GO:0032991">
    <property type="term" value="C:protein-containing complex"/>
    <property type="evidence" value="ECO:0007669"/>
    <property type="project" value="UniProtKB-ARBA"/>
</dbReference>
<proteinExistence type="predicted"/>
<dbReference type="InterPro" id="IPR017441">
    <property type="entry name" value="Protein_kinase_ATP_BS"/>
</dbReference>
<dbReference type="GO" id="GO:0005634">
    <property type="term" value="C:nucleus"/>
    <property type="evidence" value="ECO:0007669"/>
    <property type="project" value="TreeGrafter"/>
</dbReference>
<dbReference type="Gene3D" id="1.25.40.430">
    <property type="match status" value="1"/>
</dbReference>
<evidence type="ECO:0000256" key="6">
    <source>
        <dbReference type="ARBA" id="ARBA00023328"/>
    </source>
</evidence>
<evidence type="ECO:0000313" key="11">
    <source>
        <dbReference type="EMBL" id="CRK98974.1"/>
    </source>
</evidence>
<keyword evidence="5 7" id="KW-0067">ATP-binding</keyword>
<evidence type="ECO:0000256" key="3">
    <source>
        <dbReference type="ARBA" id="ARBA00022741"/>
    </source>
</evidence>
<keyword evidence="3 7" id="KW-0547">Nucleotide-binding</keyword>
<dbReference type="InterPro" id="IPR015661">
    <property type="entry name" value="Bub1/Mad3"/>
</dbReference>
<dbReference type="OrthoDB" id="248495at2759"/>
<evidence type="ECO:0000256" key="8">
    <source>
        <dbReference type="SAM" id="MobiDB-lite"/>
    </source>
</evidence>
<protein>
    <submittedName>
        <fullName evidence="11">CLUMA_CG012058, isoform A</fullName>
    </submittedName>
</protein>
<dbReference type="PANTHER" id="PTHR14030">
    <property type="entry name" value="MITOTIC CHECKPOINT SERINE/THREONINE-PROTEIN KINASE BUB1"/>
    <property type="match status" value="1"/>
</dbReference>
<feature type="domain" description="Protein kinase" evidence="9">
    <location>
        <begin position="986"/>
        <end position="1269"/>
    </location>
</feature>
<dbReference type="Pfam" id="PF00069">
    <property type="entry name" value="Pkinase"/>
    <property type="match status" value="1"/>
</dbReference>
<evidence type="ECO:0000256" key="4">
    <source>
        <dbReference type="ARBA" id="ARBA00022838"/>
    </source>
</evidence>
<dbReference type="EMBL" id="CVRI01000048">
    <property type="protein sequence ID" value="CRK98974.1"/>
    <property type="molecule type" value="Genomic_DNA"/>
</dbReference>
<sequence length="1269" mass="145754">MMAVSIAKENIKPLQQENQDDQSEKRKYERLIKAYEGNDPLALWYEYIGWIEQSSFENTENVLNDVILKCIICFENDIRYKQDRRMVKLYIKYIDTQKEPQNFYNKLYQNGVGTLVADLYIAWSYYFDVINNHKEVHAIFQKGFDAGAQPKEDLTKAHNEFSISMSKRLLNHDEHFNQQFQATMKEKRLTFISIQENKKSDVANGKPDVNVKVLEEKPLTANVVAKKETKSVDLFETGIILPMGFVSRNKVQKPWTNDIPIVVNEPIVTGAVPCYEKFLLYPNEHTEISADEYRGYKWFKDRGMANQLTLNYDSKWENKFETKIRIPPGFASKNVKQVEKDDFKQFIYEDQHDNIQVPIKKIYPEEGEEMSLEELLSQKFKSGGIKVLTEDDFDVVSDNDLSDMDMTIITERRQSIYPNSRKSFVPRKSLALTRKSSVEEILVEESSVKTFQVSKECSVETLKKSTIIKRKFEEISDSEDSSKRGFVAQTPPRSSFETFKQPLPVGKKSIRPFDVDDADMTGFGACSTQQFNFFIKQQAVSTPVMKKTVPRLVPLAMEKEYSPESVSSCHVQEIGANKQLSIIMETTRPSKSSGSQTSSKILQRTVMRQQIEEELFNPVVPSFRMPEEQTETCANIILPLVNIATLNAFEAKEQEIERPNDELMIPPPLDEDLTMKLQNIALTSELLQQSGPQTAINLPTIQENPEVPSNNIEKEINFDIYEDSVMNIPKLETSNALKIPNDEGTGLSHVSRKENFVVSPPLTTLKSNSIKNASKLSIEEPRGPTPTLFVDDLNTEKFVLGNLKNSTLIATDGGKKHEEEKVCGINLSIEVTEDEMTKLRDEDVFKVPTILAPKTKPFEIYNDNEAEEEKEEDFSKSIYVQRDEKLDLEEEGNVEWNYDPTCSFIADDFNQYEHTILPEAINMSLEVQKAIQLSYGNPFDEKLRTAMLDHCNFSRYLEDNIESCSLLKNIPKLKSGIMIEIAGGEYKIFKTVGKGNFGTVFTAENKKTKEIVALKQEKPANLWEYYICVELSDRLKNRNMLSAFMTIDGAIIANNSSILMSKFSPYGSIIEVCNKHKKTTNKNIDEYVVMVLTSQILSIIDHLHGCKIIHADIKPDNFLLMSKIEYGMKVPALQLIDFGSAIDMDWYEKGATFNYVVKTENFTCCEMLEKKEWTYQTDLFGLVGTAHVMLFGKYMEVEKKGITWNIKSHFPRYFAFKIMWEQFFNILLNISNCNSMPNLQDLKDQFEAEIRTKKKFVLNKIEEFNRSVQ</sequence>
<evidence type="ECO:0000256" key="7">
    <source>
        <dbReference type="PROSITE-ProRule" id="PRU10141"/>
    </source>
</evidence>